<evidence type="ECO:0000313" key="11">
    <source>
        <dbReference type="Proteomes" id="UP000654345"/>
    </source>
</evidence>
<dbReference type="Proteomes" id="UP000654345">
    <property type="component" value="Unassembled WGS sequence"/>
</dbReference>
<dbReference type="InterPro" id="IPR000014">
    <property type="entry name" value="PAS"/>
</dbReference>
<dbReference type="InterPro" id="IPR003661">
    <property type="entry name" value="HisK_dim/P_dom"/>
</dbReference>
<dbReference type="EMBL" id="BNJG01000001">
    <property type="protein sequence ID" value="GHO52687.1"/>
    <property type="molecule type" value="Genomic_DNA"/>
</dbReference>
<accession>A0ABQ3UIY1</accession>
<dbReference type="SMART" id="SM00091">
    <property type="entry name" value="PAS"/>
    <property type="match status" value="2"/>
</dbReference>
<evidence type="ECO:0000313" key="10">
    <source>
        <dbReference type="EMBL" id="GHO52687.1"/>
    </source>
</evidence>
<evidence type="ECO:0000256" key="5">
    <source>
        <dbReference type="ARBA" id="ARBA00022777"/>
    </source>
</evidence>
<dbReference type="Pfam" id="PF00989">
    <property type="entry name" value="PAS"/>
    <property type="match status" value="1"/>
</dbReference>
<evidence type="ECO:0000256" key="6">
    <source>
        <dbReference type="ARBA" id="ARBA00023012"/>
    </source>
</evidence>
<dbReference type="Gene3D" id="1.10.287.130">
    <property type="match status" value="1"/>
</dbReference>
<evidence type="ECO:0000256" key="3">
    <source>
        <dbReference type="ARBA" id="ARBA00022553"/>
    </source>
</evidence>
<organism evidence="10 11">
    <name type="scientific">Ktedonobacter robiniae</name>
    <dbReference type="NCBI Taxonomy" id="2778365"/>
    <lineage>
        <taxon>Bacteria</taxon>
        <taxon>Bacillati</taxon>
        <taxon>Chloroflexota</taxon>
        <taxon>Ktedonobacteria</taxon>
        <taxon>Ktedonobacterales</taxon>
        <taxon>Ktedonobacteraceae</taxon>
        <taxon>Ktedonobacter</taxon>
    </lineage>
</organism>
<dbReference type="NCBIfam" id="TIGR00229">
    <property type="entry name" value="sensory_box"/>
    <property type="match status" value="1"/>
</dbReference>
<feature type="region of interest" description="Disordered" evidence="7">
    <location>
        <begin position="1"/>
        <end position="28"/>
    </location>
</feature>
<feature type="domain" description="PAS" evidence="9">
    <location>
        <begin position="33"/>
        <end position="81"/>
    </location>
</feature>
<keyword evidence="3" id="KW-0597">Phosphoprotein</keyword>
<dbReference type="CDD" id="cd00130">
    <property type="entry name" value="PAS"/>
    <property type="match status" value="1"/>
</dbReference>
<dbReference type="InterPro" id="IPR005467">
    <property type="entry name" value="His_kinase_dom"/>
</dbReference>
<dbReference type="InterPro" id="IPR036890">
    <property type="entry name" value="HATPase_C_sf"/>
</dbReference>
<dbReference type="SUPFAM" id="SSF47384">
    <property type="entry name" value="Homodimeric domain of signal transducing histidine kinase"/>
    <property type="match status" value="1"/>
</dbReference>
<proteinExistence type="predicted"/>
<dbReference type="InterPro" id="IPR036097">
    <property type="entry name" value="HisK_dim/P_sf"/>
</dbReference>
<name>A0ABQ3UIY1_9CHLR</name>
<dbReference type="PANTHER" id="PTHR43711">
    <property type="entry name" value="TWO-COMPONENT HISTIDINE KINASE"/>
    <property type="match status" value="1"/>
</dbReference>
<feature type="domain" description="Histidine kinase" evidence="8">
    <location>
        <begin position="522"/>
        <end position="736"/>
    </location>
</feature>
<dbReference type="PROSITE" id="PS50112">
    <property type="entry name" value="PAS"/>
    <property type="match status" value="1"/>
</dbReference>
<dbReference type="EC" id="2.7.13.3" evidence="2"/>
<keyword evidence="11" id="KW-1185">Reference proteome</keyword>
<dbReference type="PANTHER" id="PTHR43711:SF31">
    <property type="entry name" value="HISTIDINE KINASE"/>
    <property type="match status" value="1"/>
</dbReference>
<dbReference type="InterPro" id="IPR013767">
    <property type="entry name" value="PAS_fold"/>
</dbReference>
<evidence type="ECO:0000256" key="7">
    <source>
        <dbReference type="SAM" id="MobiDB-lite"/>
    </source>
</evidence>
<comment type="catalytic activity">
    <reaction evidence="1">
        <text>ATP + protein L-histidine = ADP + protein N-phospho-L-histidine.</text>
        <dbReference type="EC" id="2.7.13.3"/>
    </reaction>
</comment>
<evidence type="ECO:0000256" key="4">
    <source>
        <dbReference type="ARBA" id="ARBA00022679"/>
    </source>
</evidence>
<evidence type="ECO:0000256" key="2">
    <source>
        <dbReference type="ARBA" id="ARBA00012438"/>
    </source>
</evidence>
<evidence type="ECO:0000259" key="9">
    <source>
        <dbReference type="PROSITE" id="PS50112"/>
    </source>
</evidence>
<dbReference type="SMART" id="SM00388">
    <property type="entry name" value="HisKA"/>
    <property type="match status" value="1"/>
</dbReference>
<keyword evidence="6" id="KW-0902">Two-component regulatory system</keyword>
<keyword evidence="5" id="KW-0418">Kinase</keyword>
<dbReference type="SUPFAM" id="SSF55781">
    <property type="entry name" value="GAF domain-like"/>
    <property type="match status" value="1"/>
</dbReference>
<dbReference type="CDD" id="cd00082">
    <property type="entry name" value="HisKA"/>
    <property type="match status" value="1"/>
</dbReference>
<evidence type="ECO:0000256" key="1">
    <source>
        <dbReference type="ARBA" id="ARBA00000085"/>
    </source>
</evidence>
<dbReference type="Pfam" id="PF02518">
    <property type="entry name" value="HATPase_c"/>
    <property type="match status" value="1"/>
</dbReference>
<dbReference type="PROSITE" id="PS50109">
    <property type="entry name" value="HIS_KIN"/>
    <property type="match status" value="1"/>
</dbReference>
<keyword evidence="4" id="KW-0808">Transferase</keyword>
<sequence>MAQSRKWERGTHSQKKSAVAPSLTTAVEHPTFTDEASRFLVETMDQGALCSDEQGRILMVNEAALTMLGMTREQLLGQTTIDPLGKALREDGTPCPAEAQPAALALQQGKPVRDMMLGCFNEYEQSYRWLLMSAIPQIRPGAQKPSRIFTLFSDFTPYAYVFDTLLRQVGLTEGDSKERLQEFEVIFETVFRCISIYDPQGHIKRLSFPLQRAFQLSAEEAGQQTLQALSEHFQFEDEEGHVLALEQWPMMCMLRGEIQKSRVVSIRPKDQPEQHPMHVTMSGLPIHDIQGAIVGGIMICIDVTDQRGAERCSQRALHALLTMAEAMVTEPQDTGTLIAQSTNVAQPLERFTEVERGLAQLPLGLLDCSCVAILLLNEETQLLSPAIVLSPASDLELLWRNRLEGASLHALLGGDEQIRRFYQGIPLEPATTLFYDQPSYKLVAPISRYQKLKGVLLIDYGAQEPLLSGEDDALILGVARLAALLVEREQAQYERDHAVAELQKSNARLELTNRMKSNLVSIVSHEFRTSLTDIQGFSETLQRNELNLSEVREYATDIRKDAQRLVSLINDMLDLDRLEMDHIQLHLNWLDLNALINEAVARMRRHTQNHTFRLQLARALPILWGDREKLMIVLINLLDNAIKYSPDGGAITVVSELEDLFVHISVSDQGVGIPPEELEYVFERYKRLPSGSAIVEGRGLGLSIVREIILLHGGKVWVESAQGRGSIFHCTLRTAST</sequence>
<gene>
    <name evidence="10" type="ORF">KSB_11620</name>
</gene>
<dbReference type="CDD" id="cd00075">
    <property type="entry name" value="HATPase"/>
    <property type="match status" value="1"/>
</dbReference>
<dbReference type="SMART" id="SM00387">
    <property type="entry name" value="HATPase_c"/>
    <property type="match status" value="1"/>
</dbReference>
<dbReference type="InterPro" id="IPR035965">
    <property type="entry name" value="PAS-like_dom_sf"/>
</dbReference>
<dbReference type="InterPro" id="IPR004358">
    <property type="entry name" value="Sig_transdc_His_kin-like_C"/>
</dbReference>
<dbReference type="SUPFAM" id="SSF55874">
    <property type="entry name" value="ATPase domain of HSP90 chaperone/DNA topoisomerase II/histidine kinase"/>
    <property type="match status" value="1"/>
</dbReference>
<protein>
    <recommendedName>
        <fullName evidence="2">histidine kinase</fullName>
        <ecNumber evidence="2">2.7.13.3</ecNumber>
    </recommendedName>
</protein>
<dbReference type="PRINTS" id="PR00344">
    <property type="entry name" value="BCTRLSENSOR"/>
</dbReference>
<dbReference type="Pfam" id="PF00512">
    <property type="entry name" value="HisKA"/>
    <property type="match status" value="1"/>
</dbReference>
<dbReference type="Gene3D" id="3.30.450.20">
    <property type="entry name" value="PAS domain"/>
    <property type="match status" value="2"/>
</dbReference>
<feature type="compositionally biased region" description="Basic and acidic residues" evidence="7">
    <location>
        <begin position="1"/>
        <end position="11"/>
    </location>
</feature>
<comment type="caution">
    <text evidence="10">The sequence shown here is derived from an EMBL/GenBank/DDBJ whole genome shotgun (WGS) entry which is preliminary data.</text>
</comment>
<dbReference type="RefSeq" id="WP_201369565.1">
    <property type="nucleotide sequence ID" value="NZ_BNJG01000001.1"/>
</dbReference>
<evidence type="ECO:0000259" key="8">
    <source>
        <dbReference type="PROSITE" id="PS50109"/>
    </source>
</evidence>
<dbReference type="InterPro" id="IPR003594">
    <property type="entry name" value="HATPase_dom"/>
</dbReference>
<dbReference type="Gene3D" id="3.30.565.10">
    <property type="entry name" value="Histidine kinase-like ATPase, C-terminal domain"/>
    <property type="match status" value="1"/>
</dbReference>
<dbReference type="InterPro" id="IPR050736">
    <property type="entry name" value="Sensor_HK_Regulatory"/>
</dbReference>
<reference evidence="10 11" key="1">
    <citation type="journal article" date="2021" name="Int. J. Syst. Evol. Microbiol.">
        <title>Reticulibacter mediterranei gen. nov., sp. nov., within the new family Reticulibacteraceae fam. nov., and Ktedonospora formicarum gen. nov., sp. nov., Ktedonobacter robiniae sp. nov., Dictyobacter formicarum sp. nov. and Dictyobacter arantiisoli sp. nov., belonging to the class Ktedonobacteria.</title>
        <authorList>
            <person name="Yabe S."/>
            <person name="Zheng Y."/>
            <person name="Wang C.M."/>
            <person name="Sakai Y."/>
            <person name="Abe K."/>
            <person name="Yokota A."/>
            <person name="Donadio S."/>
            <person name="Cavaletti L."/>
            <person name="Monciardini P."/>
        </authorList>
    </citation>
    <scope>NUCLEOTIDE SEQUENCE [LARGE SCALE GENOMIC DNA]</scope>
    <source>
        <strain evidence="10 11">SOSP1-30</strain>
    </source>
</reference>
<dbReference type="SUPFAM" id="SSF55785">
    <property type="entry name" value="PYP-like sensor domain (PAS domain)"/>
    <property type="match status" value="2"/>
</dbReference>